<dbReference type="Pfam" id="PF16815">
    <property type="entry name" value="HRI1"/>
    <property type="match status" value="1"/>
</dbReference>
<dbReference type="Proteomes" id="UP000186955">
    <property type="component" value="Unassembled WGS sequence"/>
</dbReference>
<dbReference type="InterPro" id="IPR043047">
    <property type="entry name" value="Hri1_N_sf"/>
</dbReference>
<proteinExistence type="predicted"/>
<name>A0A1Q5UPZ9_9EURO</name>
<dbReference type="EMBL" id="MNBE01000079">
    <property type="protein sequence ID" value="OKP14546.1"/>
    <property type="molecule type" value="Genomic_DNA"/>
</dbReference>
<evidence type="ECO:0000313" key="1">
    <source>
        <dbReference type="EMBL" id="OKP14546.1"/>
    </source>
</evidence>
<keyword evidence="2" id="KW-1185">Reference proteome</keyword>
<evidence type="ECO:0000313" key="2">
    <source>
        <dbReference type="Proteomes" id="UP000186955"/>
    </source>
</evidence>
<organism evidence="1 2">
    <name type="scientific">Penicillium subrubescens</name>
    <dbReference type="NCBI Taxonomy" id="1316194"/>
    <lineage>
        <taxon>Eukaryota</taxon>
        <taxon>Fungi</taxon>
        <taxon>Dikarya</taxon>
        <taxon>Ascomycota</taxon>
        <taxon>Pezizomycotina</taxon>
        <taxon>Eurotiomycetes</taxon>
        <taxon>Eurotiomycetidae</taxon>
        <taxon>Eurotiales</taxon>
        <taxon>Aspergillaceae</taxon>
        <taxon>Penicillium</taxon>
    </lineage>
</organism>
<dbReference type="Gene3D" id="2.40.128.320">
    <property type="entry name" value="Protein HRI1, N-terminal domain"/>
    <property type="match status" value="1"/>
</dbReference>
<accession>A0A1Q5UPZ9</accession>
<dbReference type="AlphaFoldDB" id="A0A1Q5UPZ9"/>
<reference evidence="1 2" key="1">
    <citation type="submission" date="2016-10" db="EMBL/GenBank/DDBJ databases">
        <title>Genome sequence of the ascomycete fungus Penicillium subrubescens.</title>
        <authorList>
            <person name="De Vries R.P."/>
            <person name="Peng M."/>
            <person name="Dilokpimol A."/>
            <person name="Hilden K."/>
            <person name="Makela M.R."/>
            <person name="Grigoriev I."/>
            <person name="Riley R."/>
            <person name="Granchi Z."/>
        </authorList>
    </citation>
    <scope>NUCLEOTIDE SEQUENCE [LARGE SCALE GENOMIC DNA]</scope>
    <source>
        <strain evidence="1 2">CBS 132785</strain>
    </source>
</reference>
<dbReference type="STRING" id="1316194.A0A1Q5UPZ9"/>
<sequence length="85" mass="9513">MSPKYGHLSQSRASTRVSLRWLPGPPFENTETLVLMVGEWYVDLRVDKESGALGWAIAGQYLLKDTNPRMCRFLSVGSSSFCMAN</sequence>
<comment type="caution">
    <text evidence="1">The sequence shown here is derived from an EMBL/GenBank/DDBJ whole genome shotgun (WGS) entry which is preliminary data.</text>
</comment>
<dbReference type="InterPro" id="IPR031818">
    <property type="entry name" value="Hri1"/>
</dbReference>
<protein>
    <submittedName>
        <fullName evidence="1">Uncharacterized protein</fullName>
    </submittedName>
</protein>
<gene>
    <name evidence="1" type="ORF">PENSUB_13898</name>
</gene>